<dbReference type="Proteomes" id="UP000295818">
    <property type="component" value="Unassembled WGS sequence"/>
</dbReference>
<name>A0ABY2BLD1_9ACTN</name>
<proteinExistence type="predicted"/>
<protein>
    <submittedName>
        <fullName evidence="2">Uncharacterized protein</fullName>
    </submittedName>
</protein>
<evidence type="ECO:0000313" key="2">
    <source>
        <dbReference type="EMBL" id="TCO24177.1"/>
    </source>
</evidence>
<comment type="caution">
    <text evidence="2">The sequence shown here is derived from an EMBL/GenBank/DDBJ whole genome shotgun (WGS) entry which is preliminary data.</text>
</comment>
<dbReference type="EMBL" id="SLWM01000005">
    <property type="protein sequence ID" value="TCO24177.1"/>
    <property type="molecule type" value="Genomic_DNA"/>
</dbReference>
<organism evidence="2 3">
    <name type="scientific">Kribbella orskensis</name>
    <dbReference type="NCBI Taxonomy" id="2512216"/>
    <lineage>
        <taxon>Bacteria</taxon>
        <taxon>Bacillati</taxon>
        <taxon>Actinomycetota</taxon>
        <taxon>Actinomycetes</taxon>
        <taxon>Propionibacteriales</taxon>
        <taxon>Kribbellaceae</taxon>
        <taxon>Kribbella</taxon>
    </lineage>
</organism>
<keyword evidence="3" id="KW-1185">Reference proteome</keyword>
<gene>
    <name evidence="2" type="ORF">EV644_105210</name>
</gene>
<reference evidence="2 3" key="1">
    <citation type="journal article" date="2015" name="Stand. Genomic Sci.">
        <title>Genomic Encyclopedia of Bacterial and Archaeal Type Strains, Phase III: the genomes of soil and plant-associated and newly described type strains.</title>
        <authorList>
            <person name="Whitman W.B."/>
            <person name="Woyke T."/>
            <person name="Klenk H.P."/>
            <person name="Zhou Y."/>
            <person name="Lilburn T.G."/>
            <person name="Beck B.J."/>
            <person name="De Vos P."/>
            <person name="Vandamme P."/>
            <person name="Eisen J.A."/>
            <person name="Garrity G."/>
            <person name="Hugenholtz P."/>
            <person name="Kyrpides N.C."/>
        </authorList>
    </citation>
    <scope>NUCLEOTIDE SEQUENCE [LARGE SCALE GENOMIC DNA]</scope>
    <source>
        <strain evidence="2 3">VKM Ac-2538</strain>
    </source>
</reference>
<evidence type="ECO:0000256" key="1">
    <source>
        <dbReference type="SAM" id="MobiDB-lite"/>
    </source>
</evidence>
<feature type="compositionally biased region" description="Basic and acidic residues" evidence="1">
    <location>
        <begin position="1"/>
        <end position="14"/>
    </location>
</feature>
<dbReference type="RefSeq" id="WP_241998231.1">
    <property type="nucleotide sequence ID" value="NZ_SLWM01000005.1"/>
</dbReference>
<sequence length="340" mass="36444">MITDNDSTHDDSTERALGNDPEAPHRALSPLTNAEAAHLVRLSLEAAAERSLPAGYDGTANLRLHPTSAAFPTPGDTGLAADLGVGSDPDAAVSMVAGLSNLARIVAGERRDRWPQVVGEHFDQLASTLRHGPPPLPADPRRELYQRLTPSNLVQPSWTSQAPEFVPGLLSVPATYTDGTITMYFDPSDLGMTWSEAEQAGLHNLRGLTDTVEYAEHDGTTIAMLSGSVFTASRALVLDTVLRESLHVENPQYGVLAAMPVRGLLLVHVITSLRVIPALGMMLNFAGRAHATEPGPLSPWVYLVTPEGRWHPAIRQPEEGRPPGLSPALLALAHHLGRLE</sequence>
<feature type="region of interest" description="Disordered" evidence="1">
    <location>
        <begin position="1"/>
        <end position="27"/>
    </location>
</feature>
<accession>A0ABY2BLD1</accession>
<evidence type="ECO:0000313" key="3">
    <source>
        <dbReference type="Proteomes" id="UP000295818"/>
    </source>
</evidence>